<reference evidence="2" key="1">
    <citation type="journal article" date="2019" name="Int. J. Syst. Evol. Microbiol.">
        <title>The Global Catalogue of Microorganisms (GCM) 10K type strain sequencing project: providing services to taxonomists for standard genome sequencing and annotation.</title>
        <authorList>
            <consortium name="The Broad Institute Genomics Platform"/>
            <consortium name="The Broad Institute Genome Sequencing Center for Infectious Disease"/>
            <person name="Wu L."/>
            <person name="Ma J."/>
        </authorList>
    </citation>
    <scope>NUCLEOTIDE SEQUENCE [LARGE SCALE GENOMIC DNA]</scope>
    <source>
        <strain evidence="2">JCM 17017</strain>
    </source>
</reference>
<gene>
    <name evidence="1" type="ORF">GCM10022380_52410</name>
</gene>
<dbReference type="EMBL" id="BAABCM010000007">
    <property type="protein sequence ID" value="GAA3827321.1"/>
    <property type="molecule type" value="Genomic_DNA"/>
</dbReference>
<evidence type="ECO:0000313" key="2">
    <source>
        <dbReference type="Proteomes" id="UP001501624"/>
    </source>
</evidence>
<dbReference type="Proteomes" id="UP001501624">
    <property type="component" value="Unassembled WGS sequence"/>
</dbReference>
<accession>A0ABP7IVK4</accession>
<name>A0ABP7IVK4_9PSEU</name>
<dbReference type="Gene3D" id="3.40.50.720">
    <property type="entry name" value="NAD(P)-binding Rossmann-like Domain"/>
    <property type="match status" value="1"/>
</dbReference>
<dbReference type="Gene3D" id="3.90.180.10">
    <property type="entry name" value="Medium-chain alcohol dehydrogenases, catalytic domain"/>
    <property type="match status" value="1"/>
</dbReference>
<evidence type="ECO:0000313" key="1">
    <source>
        <dbReference type="EMBL" id="GAA3827321.1"/>
    </source>
</evidence>
<proteinExistence type="predicted"/>
<organism evidence="1 2">
    <name type="scientific">Amycolatopsis tucumanensis</name>
    <dbReference type="NCBI Taxonomy" id="401106"/>
    <lineage>
        <taxon>Bacteria</taxon>
        <taxon>Bacillati</taxon>
        <taxon>Actinomycetota</taxon>
        <taxon>Actinomycetes</taxon>
        <taxon>Pseudonocardiales</taxon>
        <taxon>Pseudonocardiaceae</taxon>
        <taxon>Amycolatopsis</taxon>
    </lineage>
</organism>
<keyword evidence="2" id="KW-1185">Reference proteome</keyword>
<protein>
    <submittedName>
        <fullName evidence="1">Uncharacterized protein</fullName>
    </submittedName>
</protein>
<sequence length="86" mass="8694">MPSPDGVREQQAMASGTASYTAMLCLMALERHGVTPGDGDVLVTGANGGVGSFAISLLNRHGYSVIAATGARSRATTCGNRARPAS</sequence>
<dbReference type="SUPFAM" id="SSF51735">
    <property type="entry name" value="NAD(P)-binding Rossmann-fold domains"/>
    <property type="match status" value="1"/>
</dbReference>
<dbReference type="InterPro" id="IPR036291">
    <property type="entry name" value="NAD(P)-bd_dom_sf"/>
</dbReference>
<comment type="caution">
    <text evidence="1">The sequence shown here is derived from an EMBL/GenBank/DDBJ whole genome shotgun (WGS) entry which is preliminary data.</text>
</comment>